<reference evidence="3" key="1">
    <citation type="submission" date="2023-07" db="EMBL/GenBank/DDBJ databases">
        <title>Genomic Encyclopedia of Type Strains, Phase IV (KMG-IV): sequencing the most valuable type-strain genomes for metagenomic binning, comparative biology and taxonomic classification.</title>
        <authorList>
            <person name="Goeker M."/>
        </authorList>
    </citation>
    <scope>NUCLEOTIDE SEQUENCE</scope>
    <source>
        <strain evidence="3">DSM 19569</strain>
    </source>
</reference>
<protein>
    <submittedName>
        <fullName evidence="3">Uncharacterized protein</fullName>
    </submittedName>
</protein>
<organism evidence="3 4">
    <name type="scientific">Methylobacterium brachiatum</name>
    <dbReference type="NCBI Taxonomy" id="269660"/>
    <lineage>
        <taxon>Bacteria</taxon>
        <taxon>Pseudomonadati</taxon>
        <taxon>Pseudomonadota</taxon>
        <taxon>Alphaproteobacteria</taxon>
        <taxon>Hyphomicrobiales</taxon>
        <taxon>Methylobacteriaceae</taxon>
        <taxon>Methylobacterium</taxon>
    </lineage>
</organism>
<feature type="signal peptide" evidence="2">
    <location>
        <begin position="1"/>
        <end position="24"/>
    </location>
</feature>
<dbReference type="Proteomes" id="UP001223420">
    <property type="component" value="Unassembled WGS sequence"/>
</dbReference>
<evidence type="ECO:0000313" key="3">
    <source>
        <dbReference type="EMBL" id="MDQ0546825.1"/>
    </source>
</evidence>
<evidence type="ECO:0000313" key="4">
    <source>
        <dbReference type="Proteomes" id="UP001223420"/>
    </source>
</evidence>
<dbReference type="EMBL" id="JAUSWL010000018">
    <property type="protein sequence ID" value="MDQ0546825.1"/>
    <property type="molecule type" value="Genomic_DNA"/>
</dbReference>
<comment type="caution">
    <text evidence="3">The sequence shown here is derived from an EMBL/GenBank/DDBJ whole genome shotgun (WGS) entry which is preliminary data.</text>
</comment>
<gene>
    <name evidence="3" type="ORF">QO001_005777</name>
</gene>
<dbReference type="AlphaFoldDB" id="A0AAJ1X004"/>
<proteinExistence type="predicted"/>
<evidence type="ECO:0000256" key="2">
    <source>
        <dbReference type="SAM" id="SignalP"/>
    </source>
</evidence>
<feature type="region of interest" description="Disordered" evidence="1">
    <location>
        <begin position="37"/>
        <end position="82"/>
    </location>
</feature>
<feature type="compositionally biased region" description="Polar residues" evidence="1">
    <location>
        <begin position="42"/>
        <end position="53"/>
    </location>
</feature>
<sequence length="82" mass="8534">MKRSFSALLLGVLLTSTGASYASAGWMDNVPARFLPGHARSGATQNLSRTSEPTDGVLVTGSVDRAPARSGYSPRSGWPGKP</sequence>
<name>A0AAJ1X004_9HYPH</name>
<feature type="chain" id="PRO_5042537841" evidence="2">
    <location>
        <begin position="25"/>
        <end position="82"/>
    </location>
</feature>
<keyword evidence="2" id="KW-0732">Signal</keyword>
<accession>A0AAJ1X004</accession>
<evidence type="ECO:0000256" key="1">
    <source>
        <dbReference type="SAM" id="MobiDB-lite"/>
    </source>
</evidence>